<evidence type="ECO:0000256" key="12">
    <source>
        <dbReference type="SAM" id="MobiDB-lite"/>
    </source>
</evidence>
<keyword evidence="8" id="KW-0547">Nucleotide-binding</keyword>
<evidence type="ECO:0000256" key="7">
    <source>
        <dbReference type="ARBA" id="ARBA00022723"/>
    </source>
</evidence>
<reference evidence="14 15" key="1">
    <citation type="submission" date="2020-07" db="EMBL/GenBank/DDBJ databases">
        <title>Genomic Encyclopedia of Type Strains, Phase IV (KMG-V): Genome sequencing to study the core and pangenomes of soil and plant-associated prokaryotes.</title>
        <authorList>
            <person name="Whitman W."/>
        </authorList>
    </citation>
    <scope>NUCLEOTIDE SEQUENCE [LARGE SCALE GENOMIC DNA]</scope>
    <source>
        <strain evidence="14 15">X4EP2</strain>
    </source>
</reference>
<keyword evidence="5" id="KW-0819">tRNA processing</keyword>
<dbReference type="PANTHER" id="PTHR47788:SF1">
    <property type="entry name" value="A-ADDING TRNA NUCLEOTIDYLTRANSFERASE"/>
    <property type="match status" value="1"/>
</dbReference>
<feature type="region of interest" description="Disordered" evidence="12">
    <location>
        <begin position="543"/>
        <end position="574"/>
    </location>
</feature>
<organism evidence="14 15">
    <name type="scientific">Granulicella arctica</name>
    <dbReference type="NCBI Taxonomy" id="940613"/>
    <lineage>
        <taxon>Bacteria</taxon>
        <taxon>Pseudomonadati</taxon>
        <taxon>Acidobacteriota</taxon>
        <taxon>Terriglobia</taxon>
        <taxon>Terriglobales</taxon>
        <taxon>Acidobacteriaceae</taxon>
        <taxon>Granulicella</taxon>
    </lineage>
</organism>
<proteinExistence type="inferred from homology"/>
<dbReference type="SUPFAM" id="SSF81891">
    <property type="entry name" value="Poly A polymerase C-terminal region-like"/>
    <property type="match status" value="1"/>
</dbReference>
<comment type="cofactor">
    <cofactor evidence="1">
        <name>Mg(2+)</name>
        <dbReference type="ChEBI" id="CHEBI:18420"/>
    </cofactor>
</comment>
<dbReference type="Gene3D" id="1.10.3090.10">
    <property type="entry name" value="cca-adding enzyme, domain 2"/>
    <property type="match status" value="1"/>
</dbReference>
<keyword evidence="10 11" id="KW-0694">RNA-binding</keyword>
<evidence type="ECO:0000313" key="14">
    <source>
        <dbReference type="EMBL" id="NYF80661.1"/>
    </source>
</evidence>
<feature type="region of interest" description="Disordered" evidence="12">
    <location>
        <begin position="608"/>
        <end position="636"/>
    </location>
</feature>
<dbReference type="Gene3D" id="3.30.460.10">
    <property type="entry name" value="Beta Polymerase, domain 2"/>
    <property type="match status" value="1"/>
</dbReference>
<feature type="region of interest" description="Disordered" evidence="12">
    <location>
        <begin position="420"/>
        <end position="448"/>
    </location>
</feature>
<dbReference type="Proteomes" id="UP000589520">
    <property type="component" value="Unassembled WGS sequence"/>
</dbReference>
<dbReference type="EMBL" id="JACCCW010000002">
    <property type="protein sequence ID" value="NYF80661.1"/>
    <property type="molecule type" value="Genomic_DNA"/>
</dbReference>
<sequence length="636" mass="68655">MADYIYLLENRLSAGQQAALQIVREVAREQGLTVFLVGGAVRDLTSGSPVRDLDVVVQGNALKLKKQIELAGGVITGEAAATHALFVRFPGGVRMEIGSTLSVTYPKPGKPVVKTATILDDLRRRDFTVNAMALSLNAGSYGLLMDPLNGVADIENRQLRLVSNYGFIEDPVRMIRAVRFAARLGWAMDEKTQSRYDTGKQENYIAAMDQFHRGYETEEIFHEEDPLRILRKLEEEGWMKQLFPALTVAKANATELEKLREVQTQLQMRGIHPEAAAANFPLLTAKLSAKEVAELKHSFVRPGFVKEIESLEHEAKEFAAQLTGKGAAAPSDAWKLLGSAKPEAVLWVAYSSKSSAIQTKLKSYYTEWPQARNKIPYTLMQEMRIVPDLAGFDELVEKLFFALMDGKLGTVEEMKAFLESYSPPAPPPTVHLRRPRAAKKDAKGAKARKKAAAAAEAEDEVDADEDVDLDLEDADAVEDGDDEDEESDELDEKIPPPVKAAPAPKAAPVKTVAVKVAPVKAVAPVAAKAAVKATPLKVVAKKAAPAPAKKAVAPVKKAAAPAKKAAPAPAKPVTKKVAAPAKKVVPVKQVKKPAVPVKKVVVKAPVKAAPAKKSAAPAKKPVPAKKAVKVAAKKKR</sequence>
<evidence type="ECO:0000256" key="6">
    <source>
        <dbReference type="ARBA" id="ARBA00022695"/>
    </source>
</evidence>
<comment type="similarity">
    <text evidence="2 11">Belongs to the tRNA nucleotidyltransferase/poly(A) polymerase family.</text>
</comment>
<dbReference type="GO" id="GO:0016779">
    <property type="term" value="F:nucleotidyltransferase activity"/>
    <property type="evidence" value="ECO:0007669"/>
    <property type="project" value="UniProtKB-KW"/>
</dbReference>
<evidence type="ECO:0000256" key="8">
    <source>
        <dbReference type="ARBA" id="ARBA00022741"/>
    </source>
</evidence>
<dbReference type="InterPro" id="IPR052390">
    <property type="entry name" value="tRNA_nt/polyA_polymerase"/>
</dbReference>
<feature type="domain" description="Poly A polymerase head" evidence="13">
    <location>
        <begin position="34"/>
        <end position="160"/>
    </location>
</feature>
<dbReference type="AlphaFoldDB" id="A0A7Y9PK82"/>
<dbReference type="GO" id="GO:0000166">
    <property type="term" value="F:nucleotide binding"/>
    <property type="evidence" value="ECO:0007669"/>
    <property type="project" value="UniProtKB-KW"/>
</dbReference>
<evidence type="ECO:0000256" key="10">
    <source>
        <dbReference type="ARBA" id="ARBA00022884"/>
    </source>
</evidence>
<keyword evidence="7" id="KW-0479">Metal-binding</keyword>
<feature type="region of interest" description="Disordered" evidence="12">
    <location>
        <begin position="475"/>
        <end position="506"/>
    </location>
</feature>
<keyword evidence="9" id="KW-0460">Magnesium</keyword>
<dbReference type="GO" id="GO:0046872">
    <property type="term" value="F:metal ion binding"/>
    <property type="evidence" value="ECO:0007669"/>
    <property type="project" value="UniProtKB-KW"/>
</dbReference>
<evidence type="ECO:0000256" key="2">
    <source>
        <dbReference type="ARBA" id="ARBA00007265"/>
    </source>
</evidence>
<feature type="compositionally biased region" description="Low complexity" evidence="12">
    <location>
        <begin position="608"/>
        <end position="621"/>
    </location>
</feature>
<keyword evidence="6" id="KW-0548">Nucleotidyltransferase</keyword>
<evidence type="ECO:0000256" key="1">
    <source>
        <dbReference type="ARBA" id="ARBA00001946"/>
    </source>
</evidence>
<evidence type="ECO:0000259" key="13">
    <source>
        <dbReference type="Pfam" id="PF01743"/>
    </source>
</evidence>
<keyword evidence="4 11" id="KW-0808">Transferase</keyword>
<gene>
    <name evidence="14" type="ORF">HDF17_002981</name>
</gene>
<dbReference type="CDD" id="cd05398">
    <property type="entry name" value="NT_ClassII-CCAase"/>
    <property type="match status" value="1"/>
</dbReference>
<evidence type="ECO:0000256" key="5">
    <source>
        <dbReference type="ARBA" id="ARBA00022694"/>
    </source>
</evidence>
<feature type="compositionally biased region" description="Basic residues" evidence="12">
    <location>
        <begin position="622"/>
        <end position="636"/>
    </location>
</feature>
<evidence type="ECO:0000256" key="4">
    <source>
        <dbReference type="ARBA" id="ARBA00022679"/>
    </source>
</evidence>
<feature type="compositionally biased region" description="Acidic residues" evidence="12">
    <location>
        <begin position="475"/>
        <end position="491"/>
    </location>
</feature>
<keyword evidence="3" id="KW-0820">tRNA-binding</keyword>
<comment type="caution">
    <text evidence="14">The sequence shown here is derived from an EMBL/GenBank/DDBJ whole genome shotgun (WGS) entry which is preliminary data.</text>
</comment>
<evidence type="ECO:0000256" key="3">
    <source>
        <dbReference type="ARBA" id="ARBA00022555"/>
    </source>
</evidence>
<dbReference type="RefSeq" id="WP_179492196.1">
    <property type="nucleotide sequence ID" value="NZ_JACCCW010000002.1"/>
</dbReference>
<dbReference type="InterPro" id="IPR002646">
    <property type="entry name" value="PolA_pol_head_dom"/>
</dbReference>
<dbReference type="SUPFAM" id="SSF81301">
    <property type="entry name" value="Nucleotidyltransferase"/>
    <property type="match status" value="1"/>
</dbReference>
<dbReference type="InterPro" id="IPR043519">
    <property type="entry name" value="NT_sf"/>
</dbReference>
<dbReference type="PANTHER" id="PTHR47788">
    <property type="entry name" value="POLYA POLYMERASE"/>
    <property type="match status" value="1"/>
</dbReference>
<name>A0A7Y9PK82_9BACT</name>
<evidence type="ECO:0000256" key="9">
    <source>
        <dbReference type="ARBA" id="ARBA00022842"/>
    </source>
</evidence>
<evidence type="ECO:0000256" key="11">
    <source>
        <dbReference type="RuleBase" id="RU003953"/>
    </source>
</evidence>
<dbReference type="Pfam" id="PF01743">
    <property type="entry name" value="PolyA_pol"/>
    <property type="match status" value="1"/>
</dbReference>
<dbReference type="GO" id="GO:0000049">
    <property type="term" value="F:tRNA binding"/>
    <property type="evidence" value="ECO:0007669"/>
    <property type="project" value="UniProtKB-KW"/>
</dbReference>
<evidence type="ECO:0000313" key="15">
    <source>
        <dbReference type="Proteomes" id="UP000589520"/>
    </source>
</evidence>
<keyword evidence="15" id="KW-1185">Reference proteome</keyword>
<protein>
    <submittedName>
        <fullName evidence="14">tRNA nucleotidyltransferase/poly(A) polymerase</fullName>
    </submittedName>
</protein>
<accession>A0A7Y9PK82</accession>
<dbReference type="GO" id="GO:0008033">
    <property type="term" value="P:tRNA processing"/>
    <property type="evidence" value="ECO:0007669"/>
    <property type="project" value="UniProtKB-KW"/>
</dbReference>